<dbReference type="EMBL" id="MK072247">
    <property type="protein sequence ID" value="AYV80705.1"/>
    <property type="molecule type" value="Genomic_DNA"/>
</dbReference>
<feature type="domain" description="DUF1737" evidence="1">
    <location>
        <begin position="7"/>
        <end position="56"/>
    </location>
</feature>
<dbReference type="Pfam" id="PF08410">
    <property type="entry name" value="DUF1737"/>
    <property type="match status" value="1"/>
</dbReference>
<organism evidence="2">
    <name type="scientific">Harvfovirus sp</name>
    <dbReference type="NCBI Taxonomy" id="2487768"/>
    <lineage>
        <taxon>Viruses</taxon>
        <taxon>Varidnaviria</taxon>
        <taxon>Bamfordvirae</taxon>
        <taxon>Nucleocytoviricota</taxon>
        <taxon>Megaviricetes</taxon>
        <taxon>Imitervirales</taxon>
        <taxon>Mimiviridae</taxon>
        <taxon>Klosneuvirinae</taxon>
    </lineage>
</organism>
<sequence>MATKKVEYKLVCDNDPAGLSTIITAHMANGWKLFGQPTQGGGYARYLTHCQAILKEVPTQPSENEAKN</sequence>
<gene>
    <name evidence="2" type="ORF">Harvfovirus5_9</name>
</gene>
<evidence type="ECO:0000313" key="2">
    <source>
        <dbReference type="EMBL" id="AYV80705.1"/>
    </source>
</evidence>
<protein>
    <recommendedName>
        <fullName evidence="1">DUF1737 domain-containing protein</fullName>
    </recommendedName>
</protein>
<name>A0A3G5A0I9_9VIRU</name>
<proteinExistence type="predicted"/>
<reference evidence="2" key="1">
    <citation type="submission" date="2018-10" db="EMBL/GenBank/DDBJ databases">
        <title>Hidden diversity of soil giant viruses.</title>
        <authorList>
            <person name="Schulz F."/>
            <person name="Alteio L."/>
            <person name="Goudeau D."/>
            <person name="Ryan E.M."/>
            <person name="Malmstrom R.R."/>
            <person name="Blanchard J."/>
            <person name="Woyke T."/>
        </authorList>
    </citation>
    <scope>NUCLEOTIDE SEQUENCE</scope>
    <source>
        <strain evidence="2">HAV1</strain>
    </source>
</reference>
<evidence type="ECO:0000259" key="1">
    <source>
        <dbReference type="Pfam" id="PF08410"/>
    </source>
</evidence>
<dbReference type="InterPro" id="IPR013619">
    <property type="entry name" value="DUF1737"/>
</dbReference>
<accession>A0A3G5A0I9</accession>